<name>A0ABQ2KB41_9MICO</name>
<dbReference type="InterPro" id="IPR027417">
    <property type="entry name" value="P-loop_NTPase"/>
</dbReference>
<evidence type="ECO:0000259" key="1">
    <source>
        <dbReference type="Pfam" id="PF09848"/>
    </source>
</evidence>
<dbReference type="RefSeq" id="WP_229679442.1">
    <property type="nucleotide sequence ID" value="NZ_BAABBD010000001.1"/>
</dbReference>
<comment type="caution">
    <text evidence="2">The sequence shown here is derived from an EMBL/GenBank/DDBJ whole genome shotgun (WGS) entry which is preliminary data.</text>
</comment>
<dbReference type="SUPFAM" id="SSF52540">
    <property type="entry name" value="P-loop containing nucleoside triphosphate hydrolases"/>
    <property type="match status" value="1"/>
</dbReference>
<dbReference type="CDD" id="cd10439">
    <property type="entry name" value="GIY-YIG_COG3410"/>
    <property type="match status" value="1"/>
</dbReference>
<dbReference type="Proteomes" id="UP000626982">
    <property type="component" value="Unassembled WGS sequence"/>
</dbReference>
<feature type="domain" description="Schlafen group 3-like DNA/RNA helicase" evidence="1">
    <location>
        <begin position="180"/>
        <end position="559"/>
    </location>
</feature>
<reference evidence="3" key="1">
    <citation type="journal article" date="2019" name="Int. J. Syst. Evol. Microbiol.">
        <title>The Global Catalogue of Microorganisms (GCM) 10K type strain sequencing project: providing services to taxonomists for standard genome sequencing and annotation.</title>
        <authorList>
            <consortium name="The Broad Institute Genomics Platform"/>
            <consortium name="The Broad Institute Genome Sequencing Center for Infectious Disease"/>
            <person name="Wu L."/>
            <person name="Ma J."/>
        </authorList>
    </citation>
    <scope>NUCLEOTIDE SEQUENCE [LARGE SCALE GENOMIC DNA]</scope>
    <source>
        <strain evidence="3">CGMCC 1.6960</strain>
    </source>
</reference>
<organism evidence="2 3">
    <name type="scientific">Agrococcus terreus</name>
    <dbReference type="NCBI Taxonomy" id="574649"/>
    <lineage>
        <taxon>Bacteria</taxon>
        <taxon>Bacillati</taxon>
        <taxon>Actinomycetota</taxon>
        <taxon>Actinomycetes</taxon>
        <taxon>Micrococcales</taxon>
        <taxon>Microbacteriaceae</taxon>
        <taxon>Agrococcus</taxon>
    </lineage>
</organism>
<sequence length="572" mass="64613">MPTIHELPFDDASMRAWAGADPRATNWPVVYTLEGGSEVYVGETLNMRKRAEQHLKGERQHLQRAHVVVDETFHKSACLDLESFLIRLFSGDAARTVLNRNTGIVDADYYRRDEYQARFDTVFDELRSRGLFTRSIPEIRNSDLFKLSPFKALTVDQAAATADIVESLFHDLEAGVQSTSIVQGNPGTGKTIVAIYLMKLLADIAAADRDEEPTGESLFDDFFTAGHRELLGSARIGLVVPQQSLRASIRRVFSHTPNLDPSMVLSPFQVGHSEERFDVLVVDEAHRLSQRAAQAVGVQTRDFRLITERLFGEDDHARSQLDWIEARAEHRIVMLDELQAVRPSDLPAEVVGPLVERAAADGRVHRLATQMRVAAGTDYVAFVRDALAAEGDATVVRPDLGEYDLRFFENAAAMREAILQRDDEVGLSRMLAGYAWRWRSNKDRSAPDIEVDGLELQWNRTATEWIRSRTSREEVGSIHTVQGYDLNYAGVLIGRDVGWDAERRRVVFRREHYFDARGKANNNIRGIAYSDEDLRTFVLNIYAVLLTRGMLGTYVHVVDRDLREALRPSFAR</sequence>
<keyword evidence="3" id="KW-1185">Reference proteome</keyword>
<accession>A0ABQ2KB41</accession>
<dbReference type="EMBL" id="BMLM01000001">
    <property type="protein sequence ID" value="GGN77963.1"/>
    <property type="molecule type" value="Genomic_DNA"/>
</dbReference>
<protein>
    <recommendedName>
        <fullName evidence="1">Schlafen group 3-like DNA/RNA helicase domain-containing protein</fullName>
    </recommendedName>
</protein>
<dbReference type="InterPro" id="IPR018647">
    <property type="entry name" value="SLFN_3-like_DNA/RNA_helicase"/>
</dbReference>
<evidence type="ECO:0000313" key="2">
    <source>
        <dbReference type="EMBL" id="GGN77963.1"/>
    </source>
</evidence>
<evidence type="ECO:0000313" key="3">
    <source>
        <dbReference type="Proteomes" id="UP000626982"/>
    </source>
</evidence>
<proteinExistence type="predicted"/>
<gene>
    <name evidence="2" type="ORF">GCM10010968_03210</name>
</gene>
<dbReference type="Pfam" id="PF09848">
    <property type="entry name" value="SLFN-g3_helicase"/>
    <property type="match status" value="1"/>
</dbReference>
<dbReference type="Gene3D" id="3.40.50.300">
    <property type="entry name" value="P-loop containing nucleotide triphosphate hydrolases"/>
    <property type="match status" value="1"/>
</dbReference>